<evidence type="ECO:0000313" key="3">
    <source>
        <dbReference type="Proteomes" id="UP000616595"/>
    </source>
</evidence>
<protein>
    <submittedName>
        <fullName evidence="2">Transposase</fullName>
    </submittedName>
</protein>
<dbReference type="OrthoDB" id="9788881at2"/>
<organism evidence="2 3">
    <name type="scientific">Acetobacterium paludosum</name>
    <dbReference type="NCBI Taxonomy" id="52693"/>
    <lineage>
        <taxon>Bacteria</taxon>
        <taxon>Bacillati</taxon>
        <taxon>Bacillota</taxon>
        <taxon>Clostridia</taxon>
        <taxon>Eubacteriales</taxon>
        <taxon>Eubacteriaceae</taxon>
        <taxon>Acetobacterium</taxon>
    </lineage>
</organism>
<dbReference type="AlphaFoldDB" id="A0A923HVH4"/>
<name>A0A923HVH4_9FIRM</name>
<evidence type="ECO:0000313" key="2">
    <source>
        <dbReference type="EMBL" id="MBC3888422.1"/>
    </source>
</evidence>
<dbReference type="SMART" id="SM01321">
    <property type="entry name" value="Y1_Tnp"/>
    <property type="match status" value="1"/>
</dbReference>
<dbReference type="InterPro" id="IPR002686">
    <property type="entry name" value="Transposase_17"/>
</dbReference>
<reference evidence="2" key="2">
    <citation type="submission" date="2020-10" db="EMBL/GenBank/DDBJ databases">
        <title>Comparative genomics of the Acetobacterium genus.</title>
        <authorList>
            <person name="Marshall C."/>
            <person name="May H."/>
            <person name="Norman S."/>
        </authorList>
    </citation>
    <scope>NUCLEOTIDE SEQUENCE</scope>
    <source>
        <strain evidence="2">DER-2019</strain>
    </source>
</reference>
<accession>A0A923HVH4</accession>
<evidence type="ECO:0000259" key="1">
    <source>
        <dbReference type="SMART" id="SM01321"/>
    </source>
</evidence>
<gene>
    <name evidence="2" type="ORF">GH810_08880</name>
</gene>
<dbReference type="GO" id="GO:0004803">
    <property type="term" value="F:transposase activity"/>
    <property type="evidence" value="ECO:0007669"/>
    <property type="project" value="InterPro"/>
</dbReference>
<sequence>MARQARAKSITGIYHVILKGIDGRNIFLDDSDRSIFMEKLNKAREIGGFQLYAYCLMDNHVHLLIKEGEALGTSIKRITVGYVQLHNNKYGRTGHLFQNRFNSEAVEDDQYLMTVVRYIHRNPLKGGMIAQMEEYPWSSYDKVIQAYQGNSTVLDIEIIKDYFPTVADFVRFSEEENQDKCLEINPKTRWSDAQLTDKLRQNSEYKNLGELPFEKRNQLIRQIQQETGSSIRQLSRVLGLGKMIVEQAVKR</sequence>
<dbReference type="EMBL" id="WJBD01000009">
    <property type="protein sequence ID" value="MBC3888422.1"/>
    <property type="molecule type" value="Genomic_DNA"/>
</dbReference>
<dbReference type="SUPFAM" id="SSF143422">
    <property type="entry name" value="Transposase IS200-like"/>
    <property type="match status" value="1"/>
</dbReference>
<comment type="caution">
    <text evidence="2">The sequence shown here is derived from an EMBL/GenBank/DDBJ whole genome shotgun (WGS) entry which is preliminary data.</text>
</comment>
<dbReference type="Proteomes" id="UP000616595">
    <property type="component" value="Unassembled WGS sequence"/>
</dbReference>
<reference evidence="2" key="1">
    <citation type="submission" date="2019-10" db="EMBL/GenBank/DDBJ databases">
        <authorList>
            <person name="Ross D.E."/>
            <person name="Gulliver D."/>
        </authorList>
    </citation>
    <scope>NUCLEOTIDE SEQUENCE</scope>
    <source>
        <strain evidence="2">DER-2019</strain>
    </source>
</reference>
<keyword evidence="3" id="KW-1185">Reference proteome</keyword>
<dbReference type="PANTHER" id="PTHR34322">
    <property type="entry name" value="TRANSPOSASE, Y1_TNP DOMAIN-CONTAINING"/>
    <property type="match status" value="1"/>
</dbReference>
<dbReference type="PANTHER" id="PTHR34322:SF2">
    <property type="entry name" value="TRANSPOSASE IS200-LIKE DOMAIN-CONTAINING PROTEIN"/>
    <property type="match status" value="1"/>
</dbReference>
<dbReference type="InterPro" id="IPR036515">
    <property type="entry name" value="Transposase_17_sf"/>
</dbReference>
<feature type="domain" description="Transposase IS200-like" evidence="1">
    <location>
        <begin position="9"/>
        <end position="122"/>
    </location>
</feature>
<dbReference type="GO" id="GO:0006313">
    <property type="term" value="P:DNA transposition"/>
    <property type="evidence" value="ECO:0007669"/>
    <property type="project" value="InterPro"/>
</dbReference>
<proteinExistence type="predicted"/>
<dbReference type="Pfam" id="PF01797">
    <property type="entry name" value="Y1_Tnp"/>
    <property type="match status" value="1"/>
</dbReference>
<dbReference type="RefSeq" id="WP_148567893.1">
    <property type="nucleotide sequence ID" value="NZ_RXYA01000013.1"/>
</dbReference>
<dbReference type="GO" id="GO:0003677">
    <property type="term" value="F:DNA binding"/>
    <property type="evidence" value="ECO:0007669"/>
    <property type="project" value="InterPro"/>
</dbReference>
<dbReference type="Gene3D" id="3.30.70.1290">
    <property type="entry name" value="Transposase IS200-like"/>
    <property type="match status" value="1"/>
</dbReference>